<gene>
    <name evidence="1" type="ORF">PPOP_3442</name>
</gene>
<dbReference type="Proteomes" id="UP000029453">
    <property type="component" value="Unassembled WGS sequence"/>
</dbReference>
<evidence type="ECO:0000313" key="2">
    <source>
        <dbReference type="Proteomes" id="UP000029453"/>
    </source>
</evidence>
<comment type="caution">
    <text evidence="1">The sequence shown here is derived from an EMBL/GenBank/DDBJ whole genome shotgun (WGS) entry which is preliminary data.</text>
</comment>
<sequence length="22" mass="2415">GDHRLFKADVGGMFHSAGERNL</sequence>
<keyword evidence="2" id="KW-1185">Reference proteome</keyword>
<proteinExistence type="predicted"/>
<organism evidence="1 2">
    <name type="scientific">Paenibacillus popilliae ATCC 14706</name>
    <dbReference type="NCBI Taxonomy" id="1212764"/>
    <lineage>
        <taxon>Bacteria</taxon>
        <taxon>Bacillati</taxon>
        <taxon>Bacillota</taxon>
        <taxon>Bacilli</taxon>
        <taxon>Bacillales</taxon>
        <taxon>Paenibacillaceae</taxon>
        <taxon>Paenibacillus</taxon>
    </lineage>
</organism>
<dbReference type="EMBL" id="BALG01000317">
    <property type="protein sequence ID" value="GAC44042.1"/>
    <property type="molecule type" value="Genomic_DNA"/>
</dbReference>
<protein>
    <submittedName>
        <fullName evidence="1">Uncharacterized protein</fullName>
    </submittedName>
</protein>
<feature type="non-terminal residue" evidence="1">
    <location>
        <position position="1"/>
    </location>
</feature>
<evidence type="ECO:0000313" key="1">
    <source>
        <dbReference type="EMBL" id="GAC44042.1"/>
    </source>
</evidence>
<reference evidence="1 2" key="1">
    <citation type="submission" date="2012-10" db="EMBL/GenBank/DDBJ databases">
        <title>Draft Genome Sequence of Paenibacillus popilliae ATCC 14706T.</title>
        <authorList>
            <person name="Iiyama K."/>
            <person name="Mori K."/>
            <person name="Mon H."/>
            <person name="Chieda Y."/>
            <person name="Lee J.M."/>
            <person name="Kusakabe T."/>
            <person name="Tashiro K."/>
            <person name="Asano S."/>
            <person name="Yasunaga-Aoki C."/>
            <person name="Shimizu S."/>
        </authorList>
    </citation>
    <scope>NUCLEOTIDE SEQUENCE [LARGE SCALE GENOMIC DNA]</scope>
    <source>
        <strain evidence="1 2">ATCC 14706</strain>
    </source>
</reference>
<name>M9LCV1_PAEPP</name>
<accession>M9LCV1</accession>
<dbReference type="AlphaFoldDB" id="M9LCV1"/>